<feature type="compositionally biased region" description="Low complexity" evidence="1">
    <location>
        <begin position="184"/>
        <end position="203"/>
    </location>
</feature>
<reference evidence="2" key="1">
    <citation type="submission" date="2020-02" db="EMBL/GenBank/DDBJ databases">
        <authorList>
            <person name="Meier V. D."/>
        </authorList>
    </citation>
    <scope>NUCLEOTIDE SEQUENCE</scope>
    <source>
        <strain evidence="2">AVDCRST_MAG59</strain>
    </source>
</reference>
<evidence type="ECO:0000313" key="2">
    <source>
        <dbReference type="EMBL" id="CAA9545472.1"/>
    </source>
</evidence>
<dbReference type="AlphaFoldDB" id="A0A6J4UAP9"/>
<feature type="compositionally biased region" description="Low complexity" evidence="1">
    <location>
        <begin position="36"/>
        <end position="48"/>
    </location>
</feature>
<organism evidence="2">
    <name type="scientific">uncultured Thermomicrobiales bacterium</name>
    <dbReference type="NCBI Taxonomy" id="1645740"/>
    <lineage>
        <taxon>Bacteria</taxon>
        <taxon>Pseudomonadati</taxon>
        <taxon>Thermomicrobiota</taxon>
        <taxon>Thermomicrobia</taxon>
        <taxon>Thermomicrobiales</taxon>
        <taxon>environmental samples</taxon>
    </lineage>
</organism>
<feature type="region of interest" description="Disordered" evidence="1">
    <location>
        <begin position="1"/>
        <end position="253"/>
    </location>
</feature>
<feature type="non-terminal residue" evidence="2">
    <location>
        <position position="253"/>
    </location>
</feature>
<feature type="compositionally biased region" description="Basic residues" evidence="1">
    <location>
        <begin position="244"/>
        <end position="253"/>
    </location>
</feature>
<feature type="compositionally biased region" description="Basic residues" evidence="1">
    <location>
        <begin position="125"/>
        <end position="137"/>
    </location>
</feature>
<gene>
    <name evidence="2" type="ORF">AVDCRST_MAG59-1248</name>
</gene>
<sequence length="253" mass="26987">VFGIQSRGRVPRLRSFRAGGRCGGESAPTPPRSAALQPHPQPQHLPGDPGDDRLRTIGAGVADRRAGDRRAVGRQPDAPSRGHRQARQGRFGRAAALPGQLRPGLLAEAGQRPLRDPDGAGRAGHPTRRRQPLRCRPRHPDRAARRRPGGARCGRPRRVLRRRPAVPLHHRSFVGQRDADRVPRAAAGAGAAGPPRRQPGPRSRAAHGARTAGDLGCPGGAGCRPRGPAHGGAYRRGSPEHGRTARRGRGRPL</sequence>
<dbReference type="EMBL" id="CADCWF010000076">
    <property type="protein sequence ID" value="CAA9545472.1"/>
    <property type="molecule type" value="Genomic_DNA"/>
</dbReference>
<feature type="compositionally biased region" description="Basic residues" evidence="1">
    <location>
        <begin position="144"/>
        <end position="172"/>
    </location>
</feature>
<name>A0A6J4UAP9_9BACT</name>
<feature type="compositionally biased region" description="Basic and acidic residues" evidence="1">
    <location>
        <begin position="62"/>
        <end position="71"/>
    </location>
</feature>
<proteinExistence type="predicted"/>
<feature type="non-terminal residue" evidence="2">
    <location>
        <position position="1"/>
    </location>
</feature>
<evidence type="ECO:0000256" key="1">
    <source>
        <dbReference type="SAM" id="MobiDB-lite"/>
    </source>
</evidence>
<accession>A0A6J4UAP9</accession>
<protein>
    <submittedName>
        <fullName evidence="2">Transcriptional regulator, GntR family</fullName>
    </submittedName>
</protein>
<feature type="compositionally biased region" description="Low complexity" evidence="1">
    <location>
        <begin position="223"/>
        <end position="232"/>
    </location>
</feature>